<dbReference type="RefSeq" id="XP_033536536.1">
    <property type="nucleotide sequence ID" value="XM_033682286.1"/>
</dbReference>
<feature type="domain" description="DUF8004" evidence="2">
    <location>
        <begin position="282"/>
        <end position="372"/>
    </location>
</feature>
<feature type="region of interest" description="Disordered" evidence="1">
    <location>
        <begin position="774"/>
        <end position="819"/>
    </location>
</feature>
<organism evidence="3">
    <name type="scientific">Eremomyces bilateralis CBS 781.70</name>
    <dbReference type="NCBI Taxonomy" id="1392243"/>
    <lineage>
        <taxon>Eukaryota</taxon>
        <taxon>Fungi</taxon>
        <taxon>Dikarya</taxon>
        <taxon>Ascomycota</taxon>
        <taxon>Pezizomycotina</taxon>
        <taxon>Dothideomycetes</taxon>
        <taxon>Dothideomycetes incertae sedis</taxon>
        <taxon>Eremomycetales</taxon>
        <taxon>Eremomycetaceae</taxon>
        <taxon>Eremomyces</taxon>
    </lineage>
</organism>
<dbReference type="InterPro" id="IPR058317">
    <property type="entry name" value="DUF8004"/>
</dbReference>
<evidence type="ECO:0000259" key="2">
    <source>
        <dbReference type="Pfam" id="PF26013"/>
    </source>
</evidence>
<protein>
    <recommendedName>
        <fullName evidence="2">DUF8004 domain-containing protein</fullName>
    </recommendedName>
</protein>
<feature type="region of interest" description="Disordered" evidence="1">
    <location>
        <begin position="1"/>
        <end position="21"/>
    </location>
</feature>
<accession>A0A6G1GA05</accession>
<feature type="compositionally biased region" description="Basic residues" evidence="1">
    <location>
        <begin position="794"/>
        <end position="806"/>
    </location>
</feature>
<dbReference type="PANTHER" id="PTHR39601">
    <property type="entry name" value="CHORIOGENIN HMINOR"/>
    <property type="match status" value="1"/>
</dbReference>
<reference evidence="3 5" key="1">
    <citation type="submission" date="2020-01" db="EMBL/GenBank/DDBJ databases">
        <authorList>
            <consortium name="DOE Joint Genome Institute"/>
            <person name="Haridas S."/>
            <person name="Albert R."/>
            <person name="Binder M."/>
            <person name="Bloem J."/>
            <person name="Labutti K."/>
            <person name="Salamov A."/>
            <person name="Andreopoulos B."/>
            <person name="Baker S.E."/>
            <person name="Barry K."/>
            <person name="Bills G."/>
            <person name="Bluhm B.H."/>
            <person name="Cannon C."/>
            <person name="Castanera R."/>
            <person name="Culley D.E."/>
            <person name="Daum C."/>
            <person name="Ezra D."/>
            <person name="Gonzalez J.B."/>
            <person name="Henrissat B."/>
            <person name="Kuo A."/>
            <person name="Liang C."/>
            <person name="Lipzen A."/>
            <person name="Lutzoni F."/>
            <person name="Magnuson J."/>
            <person name="Mondo S."/>
            <person name="Nolan M."/>
            <person name="Ohm R."/>
            <person name="Pangilinan J."/>
            <person name="Park H.-J."/>
            <person name="Ramirez L."/>
            <person name="Alfaro M."/>
            <person name="Sun H."/>
            <person name="Tritt A."/>
            <person name="Yoshinaga Y."/>
            <person name="Zwiers L.-H."/>
            <person name="Turgeon B.G."/>
            <person name="Goodwin S.B."/>
            <person name="Spatafora J.W."/>
            <person name="Crous P.W."/>
            <person name="Grigoriev I.V."/>
        </authorList>
    </citation>
    <scope>NUCLEOTIDE SEQUENCE</scope>
    <source>
        <strain evidence="3 5">CBS 781.70</strain>
    </source>
</reference>
<evidence type="ECO:0000256" key="1">
    <source>
        <dbReference type="SAM" id="MobiDB-lite"/>
    </source>
</evidence>
<dbReference type="EMBL" id="ML975152">
    <property type="protein sequence ID" value="KAF1814905.1"/>
    <property type="molecule type" value="Genomic_DNA"/>
</dbReference>
<name>A0A6G1GA05_9PEZI</name>
<gene>
    <name evidence="3 5" type="ORF">P152DRAFT_498643</name>
</gene>
<evidence type="ECO:0000313" key="3">
    <source>
        <dbReference type="EMBL" id="KAF1814905.1"/>
    </source>
</evidence>
<sequence length="948" mass="104730">MAVGDDRLEPPNIRVPGRTSSKSWNNANRFSWFPSLETTMSSQKPGKATRRDSYCGGSMPSGTKLFAVPMSLSAPTTRAPSPTRKQLLDMMDPQLRESIERGPNSRRMNRSVYMGISRRKPLLTGALNPTKKDEVRRWDGISKTACSWDGLRKDSELWFPKGNCLIYLYAKGHSRRGPSFCIPLRALQDSQCDSLLTICPAQLVKDATAMNPLREREIYEIYIPAPEDSMRTDALLWHITTRNFFAFLFGRPLVGIRLGNTAAALYERVKLYRTGHPNNQVDFLEYLEGLGYFDFVNCPDHALAALFFAERHQISHLYIEAFAHCVGMNENLDISPEFHPISHVTKALVTRAYLEMDVHLTRIQSALRTFLEDELSSTYLGLSNGARAHLDRFRSFLYQFYVEKFGYWPPVENTSFPKALYRSIYFDFANLHDYLVDLDSTNDLIIDKPANGGICVLQNVRAFDKRHHHTTLRHPLPLLPELNDAPVRSQSQRALQSLRIGTKQARNTRVRAVQAALRKATNCGDASVTEAPLVRAYASFESDCELGTDEKVSVVDARKVRWIVVYAVLQMLVSVIGAPDAVRNTEDSAYPLCCPLAGVPPWEDEKNPSLVMADELRNGTGSQPPTPEVLFQEEPPRSASPTLSIHPDCETDYFNFRNQSNGVIQDVEIPAPLRINTNVDSGKSRPSSATSARDILRSSSIRSIKALSPFSSRRGSVVAAKPTHPAFCEIIVHGYGNGLNPAIVSEPSGSAPDLAPLNDPASAPAADIQISGPTMDAETSQEGTDHPEVQGAKSVRRKASPLHLHPHSSSTREDGLPLLVKPRTPTFGTQDLESFLITESMAVIELAPATPSGSSIGTVDTPVWSSGGVSRSDSAGSVESMERPGTVSGGEGWRDRGNNRVQWSDGIRAKHVPIIIRRSVSLGGQPRVRHPRSIDIFDALKASAEARG</sequence>
<reference evidence="5" key="2">
    <citation type="submission" date="2020-04" db="EMBL/GenBank/DDBJ databases">
        <authorList>
            <consortium name="NCBI Genome Project"/>
        </authorList>
    </citation>
    <scope>NUCLEOTIDE SEQUENCE</scope>
    <source>
        <strain evidence="5">CBS 781.70</strain>
    </source>
</reference>
<keyword evidence="4" id="KW-1185">Reference proteome</keyword>
<dbReference type="OrthoDB" id="4114825at2759"/>
<dbReference type="AlphaFoldDB" id="A0A6G1GA05"/>
<dbReference type="PANTHER" id="PTHR39601:SF1">
    <property type="entry name" value="CHORIOGENIN HMINOR"/>
    <property type="match status" value="1"/>
</dbReference>
<dbReference type="Pfam" id="PF26013">
    <property type="entry name" value="DUF8004"/>
    <property type="match status" value="1"/>
</dbReference>
<feature type="compositionally biased region" description="Polar residues" evidence="1">
    <location>
        <begin position="867"/>
        <end position="877"/>
    </location>
</feature>
<dbReference type="Proteomes" id="UP000504638">
    <property type="component" value="Unplaced"/>
</dbReference>
<evidence type="ECO:0000313" key="4">
    <source>
        <dbReference type="Proteomes" id="UP000504638"/>
    </source>
</evidence>
<feature type="region of interest" description="Disordered" evidence="1">
    <location>
        <begin position="867"/>
        <end position="899"/>
    </location>
</feature>
<proteinExistence type="predicted"/>
<dbReference type="GeneID" id="54422856"/>
<evidence type="ECO:0000313" key="5">
    <source>
        <dbReference type="RefSeq" id="XP_033536536.1"/>
    </source>
</evidence>
<reference evidence="5" key="3">
    <citation type="submission" date="2025-04" db="UniProtKB">
        <authorList>
            <consortium name="RefSeq"/>
        </authorList>
    </citation>
    <scope>IDENTIFICATION</scope>
    <source>
        <strain evidence="5">CBS 781.70</strain>
    </source>
</reference>